<dbReference type="GO" id="GO:0004843">
    <property type="term" value="F:cysteine-type deubiquitinase activity"/>
    <property type="evidence" value="ECO:0007669"/>
    <property type="project" value="UniProtKB-EC"/>
</dbReference>
<evidence type="ECO:0000256" key="2">
    <source>
        <dbReference type="ARBA" id="ARBA00012759"/>
    </source>
</evidence>
<protein>
    <recommendedName>
        <fullName evidence="2">ubiquitinyl hydrolase 1</fullName>
        <ecNumber evidence="2">3.4.19.12</ecNumber>
    </recommendedName>
</protein>
<keyword evidence="3" id="KW-0645">Protease</keyword>
<dbReference type="GO" id="GO:0006508">
    <property type="term" value="P:proteolysis"/>
    <property type="evidence" value="ECO:0007669"/>
    <property type="project" value="UniProtKB-KW"/>
</dbReference>
<keyword evidence="6" id="KW-0788">Thiol protease</keyword>
<evidence type="ECO:0000256" key="4">
    <source>
        <dbReference type="ARBA" id="ARBA00022786"/>
    </source>
</evidence>
<dbReference type="EMBL" id="FWEW01003058">
    <property type="protein sequence ID" value="SLM38890.1"/>
    <property type="molecule type" value="Genomic_DNA"/>
</dbReference>
<evidence type="ECO:0000256" key="5">
    <source>
        <dbReference type="ARBA" id="ARBA00022801"/>
    </source>
</evidence>
<evidence type="ECO:0000313" key="7">
    <source>
        <dbReference type="EMBL" id="SLM38890.1"/>
    </source>
</evidence>
<keyword evidence="5" id="KW-0378">Hydrolase</keyword>
<comment type="catalytic activity">
    <reaction evidence="1">
        <text>Thiol-dependent hydrolysis of ester, thioester, amide, peptide and isopeptide bonds formed by the C-terminal Gly of ubiquitin (a 76-residue protein attached to proteins as an intracellular targeting signal).</text>
        <dbReference type="EC" id="3.4.19.12"/>
    </reaction>
</comment>
<accession>A0A1W5D7C0</accession>
<dbReference type="AlphaFoldDB" id="A0A1W5D7C0"/>
<dbReference type="InterPro" id="IPR051346">
    <property type="entry name" value="OTU_Deubiquitinase"/>
</dbReference>
<dbReference type="PANTHER" id="PTHR13367">
    <property type="entry name" value="UBIQUITIN THIOESTERASE"/>
    <property type="match status" value="1"/>
</dbReference>
<name>A0A1W5D7C0_9LECA</name>
<evidence type="ECO:0000256" key="6">
    <source>
        <dbReference type="ARBA" id="ARBA00022807"/>
    </source>
</evidence>
<sequence>MSHIVFLKEMKEFPHKLSALGWDIARAKLHPTTGFSGTNNSRYILPLSISQCNLPPQLHTNAAVLGYLLGPENSFRHATQESGRESLNAELLLRIVIRSEPPVRVILDVGAQVLEWKNEEVACTWLSWVLASEAQAVEFFDDRNDLSVLDRDTITESLMVSPFAKQIDQYLVYLDEAHTRGTDLKLPMNYRAAITLGPDLTND</sequence>
<organism evidence="7 8">
    <name type="scientific">Lasallia pustulata</name>
    <dbReference type="NCBI Taxonomy" id="136370"/>
    <lineage>
        <taxon>Eukaryota</taxon>
        <taxon>Fungi</taxon>
        <taxon>Dikarya</taxon>
        <taxon>Ascomycota</taxon>
        <taxon>Pezizomycotina</taxon>
        <taxon>Lecanoromycetes</taxon>
        <taxon>OSLEUM clade</taxon>
        <taxon>Umbilicariomycetidae</taxon>
        <taxon>Umbilicariales</taxon>
        <taxon>Umbilicariaceae</taxon>
        <taxon>Lasallia</taxon>
    </lineage>
</organism>
<dbReference type="Proteomes" id="UP000192927">
    <property type="component" value="Unassembled WGS sequence"/>
</dbReference>
<evidence type="ECO:0000256" key="1">
    <source>
        <dbReference type="ARBA" id="ARBA00000707"/>
    </source>
</evidence>
<dbReference type="EC" id="3.4.19.12" evidence="2"/>
<reference evidence="8" key="1">
    <citation type="submission" date="2017-03" db="EMBL/GenBank/DDBJ databases">
        <authorList>
            <person name="Sharma R."/>
            <person name="Thines M."/>
        </authorList>
    </citation>
    <scope>NUCLEOTIDE SEQUENCE [LARGE SCALE GENOMIC DNA]</scope>
</reference>
<keyword evidence="8" id="KW-1185">Reference proteome</keyword>
<keyword evidence="4" id="KW-0833">Ubl conjugation pathway</keyword>
<evidence type="ECO:0000256" key="3">
    <source>
        <dbReference type="ARBA" id="ARBA00022670"/>
    </source>
</evidence>
<dbReference type="PANTHER" id="PTHR13367:SF34">
    <property type="match status" value="1"/>
</dbReference>
<evidence type="ECO:0000313" key="8">
    <source>
        <dbReference type="Proteomes" id="UP000192927"/>
    </source>
</evidence>
<proteinExistence type="predicted"/>